<organism evidence="2 3">
    <name type="scientific">Haliea salexigens</name>
    <dbReference type="NCBI Taxonomy" id="287487"/>
    <lineage>
        <taxon>Bacteria</taxon>
        <taxon>Pseudomonadati</taxon>
        <taxon>Pseudomonadota</taxon>
        <taxon>Gammaproteobacteria</taxon>
        <taxon>Cellvibrionales</taxon>
        <taxon>Halieaceae</taxon>
        <taxon>Haliea</taxon>
    </lineage>
</organism>
<protein>
    <recommendedName>
        <fullName evidence="1">EthD domain-containing protein</fullName>
    </recommendedName>
</protein>
<evidence type="ECO:0000259" key="1">
    <source>
        <dbReference type="Pfam" id="PF07110"/>
    </source>
</evidence>
<gene>
    <name evidence="2" type="ORF">DCP75_11895</name>
</gene>
<dbReference type="Gene3D" id="3.30.70.100">
    <property type="match status" value="1"/>
</dbReference>
<dbReference type="Pfam" id="PF07110">
    <property type="entry name" value="EthD"/>
    <property type="match status" value="1"/>
</dbReference>
<sequence>MKSICLLSRLPGTSPEAFRDYYENNHSRLGSRYFPFAKYVRNHVISASPAVDFDVITEFFFDPDLDVAGVHSGRVREILDADERRFMEQRLIRPAGAEESLLAGPPRDVEAPGRLRQILLLKPIAGAGGNFVDSVAAWGKQLADREQVLRVTLDSASAQAPGGANAFPYEALLSLWLEDGSPLQPGEP</sequence>
<dbReference type="Proteomes" id="UP000259273">
    <property type="component" value="Unassembled WGS sequence"/>
</dbReference>
<evidence type="ECO:0000313" key="3">
    <source>
        <dbReference type="Proteomes" id="UP000259273"/>
    </source>
</evidence>
<dbReference type="GO" id="GO:0016491">
    <property type="term" value="F:oxidoreductase activity"/>
    <property type="evidence" value="ECO:0007669"/>
    <property type="project" value="InterPro"/>
</dbReference>
<dbReference type="STRING" id="1121937.GCA_000423125_02746"/>
<dbReference type="AlphaFoldDB" id="A0A3C1KPG9"/>
<feature type="domain" description="EthD" evidence="1">
    <location>
        <begin position="11"/>
        <end position="88"/>
    </location>
</feature>
<name>A0A3C1KPG9_9GAMM</name>
<dbReference type="SUPFAM" id="SSF54909">
    <property type="entry name" value="Dimeric alpha+beta barrel"/>
    <property type="match status" value="1"/>
</dbReference>
<proteinExistence type="predicted"/>
<accession>A0A3C1KPG9</accession>
<dbReference type="InterPro" id="IPR009799">
    <property type="entry name" value="EthD_dom"/>
</dbReference>
<feature type="non-terminal residue" evidence="2">
    <location>
        <position position="188"/>
    </location>
</feature>
<dbReference type="InterPro" id="IPR011008">
    <property type="entry name" value="Dimeric_a/b-barrel"/>
</dbReference>
<evidence type="ECO:0000313" key="2">
    <source>
        <dbReference type="EMBL" id="HAN28398.1"/>
    </source>
</evidence>
<reference evidence="2 3" key="1">
    <citation type="journal article" date="2018" name="Nat. Biotechnol.">
        <title>A standardized bacterial taxonomy based on genome phylogeny substantially revises the tree of life.</title>
        <authorList>
            <person name="Parks D.H."/>
            <person name="Chuvochina M."/>
            <person name="Waite D.W."/>
            <person name="Rinke C."/>
            <person name="Skarshewski A."/>
            <person name="Chaumeil P.A."/>
            <person name="Hugenholtz P."/>
        </authorList>
    </citation>
    <scope>NUCLEOTIDE SEQUENCE [LARGE SCALE GENOMIC DNA]</scope>
    <source>
        <strain evidence="2">UBA9158</strain>
    </source>
</reference>
<dbReference type="EMBL" id="DMND01000162">
    <property type="protein sequence ID" value="HAN28398.1"/>
    <property type="molecule type" value="Genomic_DNA"/>
</dbReference>
<comment type="caution">
    <text evidence="2">The sequence shown here is derived from an EMBL/GenBank/DDBJ whole genome shotgun (WGS) entry which is preliminary data.</text>
</comment>